<comment type="caution">
    <text evidence="1">The sequence shown here is derived from an EMBL/GenBank/DDBJ whole genome shotgun (WGS) entry which is preliminary data.</text>
</comment>
<proteinExistence type="predicted"/>
<protein>
    <submittedName>
        <fullName evidence="1">Uncharacterized protein</fullName>
    </submittedName>
</protein>
<dbReference type="OrthoDB" id="7760980at2759"/>
<evidence type="ECO:0000313" key="1">
    <source>
        <dbReference type="EMBL" id="ORX34611.1"/>
    </source>
</evidence>
<dbReference type="AlphaFoldDB" id="A0A1Y1U9A3"/>
<gene>
    <name evidence="1" type="ORF">BCR36DRAFT_446727</name>
</gene>
<reference evidence="1 2" key="2">
    <citation type="submission" date="2016-08" db="EMBL/GenBank/DDBJ databases">
        <title>Pervasive Adenine N6-methylation of Active Genes in Fungi.</title>
        <authorList>
            <consortium name="DOE Joint Genome Institute"/>
            <person name="Mondo S.J."/>
            <person name="Dannebaum R.O."/>
            <person name="Kuo R.C."/>
            <person name="Labutti K."/>
            <person name="Haridas S."/>
            <person name="Kuo A."/>
            <person name="Salamov A."/>
            <person name="Ahrendt S.R."/>
            <person name="Lipzen A."/>
            <person name="Sullivan W."/>
            <person name="Andreopoulos W.B."/>
            <person name="Clum A."/>
            <person name="Lindquist E."/>
            <person name="Daum C."/>
            <person name="Ramamoorthy G.K."/>
            <person name="Gryganskyi A."/>
            <person name="Culley D."/>
            <person name="Magnuson J.K."/>
            <person name="James T.Y."/>
            <person name="O'Malley M.A."/>
            <person name="Stajich J.E."/>
            <person name="Spatafora J.W."/>
            <person name="Visel A."/>
            <person name="Grigoriev I.V."/>
        </authorList>
    </citation>
    <scope>NUCLEOTIDE SEQUENCE [LARGE SCALE GENOMIC DNA]</scope>
    <source>
        <strain evidence="2">finn</strain>
    </source>
</reference>
<evidence type="ECO:0000313" key="2">
    <source>
        <dbReference type="Proteomes" id="UP000193719"/>
    </source>
</evidence>
<accession>A0A1Y1U9A3</accession>
<dbReference type="EMBL" id="MCFH01000186">
    <property type="protein sequence ID" value="ORX34611.1"/>
    <property type="molecule type" value="Genomic_DNA"/>
</dbReference>
<name>A0A1Y1U9A3_9FUNG</name>
<keyword evidence="2" id="KW-1185">Reference proteome</keyword>
<sequence>MAEKILRLAEMNRKLEMEEEKINPFQINNFEIDPSIETEMEEYKNKLKNETKSVLIGDEKTNDLYDIEEEDSNNVIYYTNVVYEEETDFSYMELFYKKYNKVLLDTILMKNKKNYLNEENARLKAILKQYLDGYLSMLKFLSKSILYWL</sequence>
<dbReference type="Proteomes" id="UP000193719">
    <property type="component" value="Unassembled WGS sequence"/>
</dbReference>
<reference evidence="1 2" key="1">
    <citation type="submission" date="2016-08" db="EMBL/GenBank/DDBJ databases">
        <title>Genomes of anaerobic fungi encode conserved fungal cellulosomes for biomass hydrolysis.</title>
        <authorList>
            <consortium name="DOE Joint Genome Institute"/>
            <person name="Haitjema C.H."/>
            <person name="Gilmore S.P."/>
            <person name="Henske J.K."/>
            <person name="Solomon K.V."/>
            <person name="De Groot R."/>
            <person name="Kuo A."/>
            <person name="Mondo S.J."/>
            <person name="Salamov A.A."/>
            <person name="Labutti K."/>
            <person name="Zhao Z."/>
            <person name="Chiniquy J."/>
            <person name="Barry K."/>
            <person name="Brewer H.M."/>
            <person name="Purvine S.O."/>
            <person name="Wright A.T."/>
            <person name="Boxma B."/>
            <person name="Van Alen T."/>
            <person name="Hackstein J.H."/>
            <person name="Baker S.E."/>
            <person name="Grigoriev I.V."/>
            <person name="O'Malley M.A."/>
        </authorList>
    </citation>
    <scope>NUCLEOTIDE SEQUENCE [LARGE SCALE GENOMIC DNA]</scope>
    <source>
        <strain evidence="2">finn</strain>
    </source>
</reference>
<dbReference type="STRING" id="1754191.A0A1Y1U9A3"/>
<organism evidence="1 2">
    <name type="scientific">Piromyces finnis</name>
    <dbReference type="NCBI Taxonomy" id="1754191"/>
    <lineage>
        <taxon>Eukaryota</taxon>
        <taxon>Fungi</taxon>
        <taxon>Fungi incertae sedis</taxon>
        <taxon>Chytridiomycota</taxon>
        <taxon>Chytridiomycota incertae sedis</taxon>
        <taxon>Neocallimastigomycetes</taxon>
        <taxon>Neocallimastigales</taxon>
        <taxon>Neocallimastigaceae</taxon>
        <taxon>Piromyces</taxon>
    </lineage>
</organism>